<keyword evidence="4 9" id="KW-0964">Secreted</keyword>
<dbReference type="Pfam" id="PF06404">
    <property type="entry name" value="PSK"/>
    <property type="match status" value="1"/>
</dbReference>
<keyword evidence="3 9" id="KW-0217">Developmental protein</keyword>
<evidence type="ECO:0000256" key="6">
    <source>
        <dbReference type="ARBA" id="ARBA00022729"/>
    </source>
</evidence>
<comment type="caution">
    <text evidence="10">The sequence shown here is derived from an EMBL/GenBank/DDBJ whole genome shotgun (WGS) entry which is preliminary data.</text>
</comment>
<accession>A0AAE1UX46</accession>
<evidence type="ECO:0000256" key="5">
    <source>
        <dbReference type="ARBA" id="ARBA00022641"/>
    </source>
</evidence>
<keyword evidence="11" id="KW-1185">Reference proteome</keyword>
<dbReference type="AlphaFoldDB" id="A0AAE1UX46"/>
<keyword evidence="8 9" id="KW-0339">Growth factor</keyword>
<reference evidence="10" key="1">
    <citation type="submission" date="2023-12" db="EMBL/GenBank/DDBJ databases">
        <title>Genome assembly of Anisodus tanguticus.</title>
        <authorList>
            <person name="Wang Y.-J."/>
        </authorList>
    </citation>
    <scope>NUCLEOTIDE SEQUENCE</scope>
    <source>
        <strain evidence="10">KB-2021</strain>
        <tissue evidence="10">Leaf</tissue>
    </source>
</reference>
<dbReference type="GO" id="GO:0008283">
    <property type="term" value="P:cell population proliferation"/>
    <property type="evidence" value="ECO:0007669"/>
    <property type="project" value="UniProtKB-UniRule"/>
</dbReference>
<evidence type="ECO:0000256" key="7">
    <source>
        <dbReference type="ARBA" id="ARBA00022782"/>
    </source>
</evidence>
<dbReference type="PANTHER" id="PTHR33285">
    <property type="entry name" value="PHYTOSULFOKINES 3"/>
    <property type="match status" value="1"/>
</dbReference>
<keyword evidence="5 9" id="KW-0765">Sulfation</keyword>
<evidence type="ECO:0000313" key="11">
    <source>
        <dbReference type="Proteomes" id="UP001291623"/>
    </source>
</evidence>
<name>A0AAE1UX46_9SOLA</name>
<evidence type="ECO:0000256" key="8">
    <source>
        <dbReference type="ARBA" id="ARBA00023030"/>
    </source>
</evidence>
<dbReference type="EMBL" id="JAVYJV010000018">
    <property type="protein sequence ID" value="KAK4346687.1"/>
    <property type="molecule type" value="Genomic_DNA"/>
</dbReference>
<comment type="PTM">
    <text evidence="9">PSK-alpha is produced by endopeptidase digestion. PSK-beta is produced from PSK-alpha by exopeptidase digestion.</text>
</comment>
<evidence type="ECO:0000256" key="9">
    <source>
        <dbReference type="RuleBase" id="RU368031"/>
    </source>
</evidence>
<sequence>MSKSSTCFFFVILLLCFTLSYASRPEPTFNKIDRHQDVVEPKQVGWEESCKGVKEEECLERMTLAAHLDYIYTQNQNP</sequence>
<dbReference type="PANTHER" id="PTHR33285:SF55">
    <property type="entry name" value="PHYTOSULFOKINES 3"/>
    <property type="match status" value="1"/>
</dbReference>
<evidence type="ECO:0000256" key="3">
    <source>
        <dbReference type="ARBA" id="ARBA00022473"/>
    </source>
</evidence>
<proteinExistence type="inferred from homology"/>
<dbReference type="GO" id="GO:0005576">
    <property type="term" value="C:extracellular region"/>
    <property type="evidence" value="ECO:0007669"/>
    <property type="project" value="UniProtKB-SubCell"/>
</dbReference>
<dbReference type="Proteomes" id="UP001291623">
    <property type="component" value="Unassembled WGS sequence"/>
</dbReference>
<dbReference type="GO" id="GO:0030154">
    <property type="term" value="P:cell differentiation"/>
    <property type="evidence" value="ECO:0007669"/>
    <property type="project" value="UniProtKB-UniRule"/>
</dbReference>
<keyword evidence="6 9" id="KW-0732">Signal</keyword>
<organism evidence="10 11">
    <name type="scientific">Anisodus tanguticus</name>
    <dbReference type="NCBI Taxonomy" id="243964"/>
    <lineage>
        <taxon>Eukaryota</taxon>
        <taxon>Viridiplantae</taxon>
        <taxon>Streptophyta</taxon>
        <taxon>Embryophyta</taxon>
        <taxon>Tracheophyta</taxon>
        <taxon>Spermatophyta</taxon>
        <taxon>Magnoliopsida</taxon>
        <taxon>eudicotyledons</taxon>
        <taxon>Gunneridae</taxon>
        <taxon>Pentapetalae</taxon>
        <taxon>asterids</taxon>
        <taxon>lamiids</taxon>
        <taxon>Solanales</taxon>
        <taxon>Solanaceae</taxon>
        <taxon>Solanoideae</taxon>
        <taxon>Hyoscyameae</taxon>
        <taxon>Anisodus</taxon>
    </lineage>
</organism>
<evidence type="ECO:0000313" key="10">
    <source>
        <dbReference type="EMBL" id="KAK4346687.1"/>
    </source>
</evidence>
<comment type="PTM">
    <text evidence="9">Sulfation is important for activity and for the binding to a putative membrane receptor.</text>
</comment>
<comment type="similarity">
    <text evidence="2 9">Belongs to the phytosulfokine family.</text>
</comment>
<feature type="signal peptide" evidence="9">
    <location>
        <begin position="1"/>
        <end position="22"/>
    </location>
</feature>
<keyword evidence="7 9" id="KW-0221">Differentiation</keyword>
<feature type="chain" id="PRO_5041778794" description="Phytosulfokine" evidence="9">
    <location>
        <begin position="23"/>
        <end position="78"/>
    </location>
</feature>
<evidence type="ECO:0000256" key="2">
    <source>
        <dbReference type="ARBA" id="ARBA00010781"/>
    </source>
</evidence>
<dbReference type="GO" id="GO:0008083">
    <property type="term" value="F:growth factor activity"/>
    <property type="evidence" value="ECO:0007669"/>
    <property type="project" value="UniProtKB-UniRule"/>
</dbReference>
<protein>
    <recommendedName>
        <fullName evidence="9">Phytosulfokine</fullName>
    </recommendedName>
    <component>
        <recommendedName>
            <fullName evidence="9">Phytosulfokine-alpha</fullName>
            <shortName evidence="9">PSK-alpha</shortName>
            <shortName evidence="9">Phytosulfokine-a</shortName>
        </recommendedName>
    </component>
    <component>
        <recommendedName>
            <fullName evidence="9">Phytosulfokine-beta</fullName>
            <shortName evidence="9">PSK-beta</shortName>
            <shortName evidence="9">Phytosulfokine-b</shortName>
        </recommendedName>
    </component>
</protein>
<gene>
    <name evidence="10" type="ORF">RND71_033026</name>
</gene>
<evidence type="ECO:0000256" key="1">
    <source>
        <dbReference type="ARBA" id="ARBA00004613"/>
    </source>
</evidence>
<comment type="function">
    <text evidence="9">Promotes plant cell differentiation, organogenesis and somatic embryogenesis as well as cell proliferation.</text>
</comment>
<comment type="subcellular location">
    <subcellularLocation>
        <location evidence="1 9">Secreted</location>
    </subcellularLocation>
</comment>
<evidence type="ECO:0000256" key="4">
    <source>
        <dbReference type="ARBA" id="ARBA00022525"/>
    </source>
</evidence>
<dbReference type="InterPro" id="IPR009438">
    <property type="entry name" value="Phytosulfokine"/>
</dbReference>